<dbReference type="Proteomes" id="UP000825009">
    <property type="component" value="Chromosome"/>
</dbReference>
<gene>
    <name evidence="1" type="ORF">KYE46_15825</name>
</gene>
<dbReference type="EMBL" id="CP079194">
    <property type="protein sequence ID" value="QXT39374.1"/>
    <property type="molecule type" value="Genomic_DNA"/>
</dbReference>
<dbReference type="InterPro" id="IPR010342">
    <property type="entry name" value="DUF938"/>
</dbReference>
<reference evidence="1 2" key="1">
    <citation type="submission" date="2021-07" db="EMBL/GenBank/DDBJ databases">
        <title>A novel Jannaschia species isolated from marine dinoflagellate Ceratoperidinium margalefii.</title>
        <authorList>
            <person name="Jiang Y."/>
            <person name="Li Z."/>
        </authorList>
    </citation>
    <scope>NUCLEOTIDE SEQUENCE [LARGE SCALE GENOMIC DNA]</scope>
    <source>
        <strain evidence="1 2">J12C1-MA-4</strain>
    </source>
</reference>
<proteinExistence type="predicted"/>
<dbReference type="AlphaFoldDB" id="A0A8F6TWT7"/>
<evidence type="ECO:0000313" key="2">
    <source>
        <dbReference type="Proteomes" id="UP000825009"/>
    </source>
</evidence>
<accession>A0A8F6TWT7</accession>
<name>A0A8F6TWT7_9RHOB</name>
<dbReference type="PANTHER" id="PTHR20974">
    <property type="entry name" value="UPF0585 PROTEIN CG18661"/>
    <property type="match status" value="1"/>
</dbReference>
<dbReference type="KEGG" id="gce:KYE46_15825"/>
<protein>
    <submittedName>
        <fullName evidence="1">DUF938 domain-containing protein</fullName>
    </submittedName>
</protein>
<sequence>MTQPSPTFDDGRLNAPAALRNRDALAAALTRIAADLPAGARALEIASGTGQHVIRFAQAMPNILWQPSDPDPDRRASIRAWVQAEPSPNIAPPISLDACTAGWAAEHGDYDLIFLANLLHLVSEPAARACMVEIARAVRPGGRAVAYGPFLRDGQTTSDGDAEFDARLRAEGQEAGYKDVAWACDIWRDAGLDVAAPAAMPANNLLLCGVKPDLGGVT</sequence>
<dbReference type="RefSeq" id="WP_219001932.1">
    <property type="nucleotide sequence ID" value="NZ_CP079194.1"/>
</dbReference>
<evidence type="ECO:0000313" key="1">
    <source>
        <dbReference type="EMBL" id="QXT39374.1"/>
    </source>
</evidence>
<organism evidence="1 2">
    <name type="scientific">Gymnodinialimonas ceratoperidinii</name>
    <dbReference type="NCBI Taxonomy" id="2856823"/>
    <lineage>
        <taxon>Bacteria</taxon>
        <taxon>Pseudomonadati</taxon>
        <taxon>Pseudomonadota</taxon>
        <taxon>Alphaproteobacteria</taxon>
        <taxon>Rhodobacterales</taxon>
        <taxon>Paracoccaceae</taxon>
        <taxon>Gymnodinialimonas</taxon>
    </lineage>
</organism>
<keyword evidence="2" id="KW-1185">Reference proteome</keyword>
<dbReference type="PANTHER" id="PTHR20974:SF0">
    <property type="entry name" value="UPF0585 PROTEIN CG18661"/>
    <property type="match status" value="1"/>
</dbReference>
<dbReference type="Pfam" id="PF06080">
    <property type="entry name" value="DUF938"/>
    <property type="match status" value="1"/>
</dbReference>